<dbReference type="STRING" id="497964.CfE428DRAFT_6285"/>
<organism evidence="1 2">
    <name type="scientific">Chthoniobacter flavus Ellin428</name>
    <dbReference type="NCBI Taxonomy" id="497964"/>
    <lineage>
        <taxon>Bacteria</taxon>
        <taxon>Pseudomonadati</taxon>
        <taxon>Verrucomicrobiota</taxon>
        <taxon>Spartobacteria</taxon>
        <taxon>Chthoniobacterales</taxon>
        <taxon>Chthoniobacteraceae</taxon>
        <taxon>Chthoniobacter</taxon>
    </lineage>
</organism>
<protein>
    <submittedName>
        <fullName evidence="1">Uncharacterized protein</fullName>
    </submittedName>
</protein>
<sequence length="42" mass="4600">MGTEAAVAVVAVDEEVVAERVLPLRLTSQRRMLPLRVSRLPA</sequence>
<evidence type="ECO:0000313" key="2">
    <source>
        <dbReference type="Proteomes" id="UP000005824"/>
    </source>
</evidence>
<dbReference type="AlphaFoldDB" id="B4DBJ4"/>
<keyword evidence="2" id="KW-1185">Reference proteome</keyword>
<dbReference type="InParanoid" id="B4DBJ4"/>
<proteinExistence type="predicted"/>
<name>B4DBJ4_9BACT</name>
<dbReference type="Proteomes" id="UP000005824">
    <property type="component" value="Unassembled WGS sequence"/>
</dbReference>
<reference evidence="1 2" key="1">
    <citation type="journal article" date="2011" name="J. Bacteriol.">
        <title>Genome sequence of Chthoniobacter flavus Ellin428, an aerobic heterotrophic soil bacterium.</title>
        <authorList>
            <person name="Kant R."/>
            <person name="van Passel M.W."/>
            <person name="Palva A."/>
            <person name="Lucas S."/>
            <person name="Lapidus A."/>
            <person name="Glavina Del Rio T."/>
            <person name="Dalin E."/>
            <person name="Tice H."/>
            <person name="Bruce D."/>
            <person name="Goodwin L."/>
            <person name="Pitluck S."/>
            <person name="Larimer F.W."/>
            <person name="Land M.L."/>
            <person name="Hauser L."/>
            <person name="Sangwan P."/>
            <person name="de Vos W.M."/>
            <person name="Janssen P.H."/>
            <person name="Smidt H."/>
        </authorList>
    </citation>
    <scope>NUCLEOTIDE SEQUENCE [LARGE SCALE GENOMIC DNA]</scope>
    <source>
        <strain evidence="1 2">Ellin428</strain>
    </source>
</reference>
<evidence type="ECO:0000313" key="1">
    <source>
        <dbReference type="EMBL" id="EDY16181.1"/>
    </source>
</evidence>
<accession>B4DBJ4</accession>
<dbReference type="EMBL" id="ABVL01000038">
    <property type="protein sequence ID" value="EDY16181.1"/>
    <property type="molecule type" value="Genomic_DNA"/>
</dbReference>
<gene>
    <name evidence="1" type="ORF">CfE428DRAFT_6285</name>
</gene>
<comment type="caution">
    <text evidence="1">The sequence shown here is derived from an EMBL/GenBank/DDBJ whole genome shotgun (WGS) entry which is preliminary data.</text>
</comment>